<name>A0ABS4W496_9PSEU</name>
<dbReference type="EMBL" id="JAGINU010000001">
    <property type="protein sequence ID" value="MBP2370494.1"/>
    <property type="molecule type" value="Genomic_DNA"/>
</dbReference>
<gene>
    <name evidence="5" type="ORF">JOF36_006190</name>
</gene>
<feature type="domain" description="AMP-dependent synthetase/ligase" evidence="3">
    <location>
        <begin position="22"/>
        <end position="388"/>
    </location>
</feature>
<dbReference type="Pfam" id="PF13193">
    <property type="entry name" value="AMP-binding_C"/>
    <property type="match status" value="1"/>
</dbReference>
<accession>A0ABS4W496</accession>
<protein>
    <submittedName>
        <fullName evidence="5">Long-chain acyl-CoA synthetase</fullName>
        <ecNumber evidence="5">6.2.1.3</ecNumber>
    </submittedName>
</protein>
<reference evidence="5 6" key="1">
    <citation type="submission" date="2021-03" db="EMBL/GenBank/DDBJ databases">
        <title>Sequencing the genomes of 1000 actinobacteria strains.</title>
        <authorList>
            <person name="Klenk H.-P."/>
        </authorList>
    </citation>
    <scope>NUCLEOTIDE SEQUENCE [LARGE SCALE GENOMIC DNA]</scope>
    <source>
        <strain evidence="5 6">DSM 45256</strain>
    </source>
</reference>
<comment type="similarity">
    <text evidence="1">Belongs to the ATP-dependent AMP-binding enzyme family.</text>
</comment>
<dbReference type="Gene3D" id="3.30.300.30">
    <property type="match status" value="1"/>
</dbReference>
<dbReference type="Proteomes" id="UP001519295">
    <property type="component" value="Unassembled WGS sequence"/>
</dbReference>
<organism evidence="5 6">
    <name type="scientific">Pseudonocardia parietis</name>
    <dbReference type="NCBI Taxonomy" id="570936"/>
    <lineage>
        <taxon>Bacteria</taxon>
        <taxon>Bacillati</taxon>
        <taxon>Actinomycetota</taxon>
        <taxon>Actinomycetes</taxon>
        <taxon>Pseudonocardiales</taxon>
        <taxon>Pseudonocardiaceae</taxon>
        <taxon>Pseudonocardia</taxon>
    </lineage>
</organism>
<comment type="caution">
    <text evidence="5">The sequence shown here is derived from an EMBL/GenBank/DDBJ whole genome shotgun (WGS) entry which is preliminary data.</text>
</comment>
<dbReference type="PROSITE" id="PS00455">
    <property type="entry name" value="AMP_BINDING"/>
    <property type="match status" value="1"/>
</dbReference>
<dbReference type="InterPro" id="IPR042099">
    <property type="entry name" value="ANL_N_sf"/>
</dbReference>
<feature type="domain" description="AMP-binding enzyme C-terminal" evidence="4">
    <location>
        <begin position="442"/>
        <end position="514"/>
    </location>
</feature>
<evidence type="ECO:0000256" key="2">
    <source>
        <dbReference type="ARBA" id="ARBA00022598"/>
    </source>
</evidence>
<dbReference type="GO" id="GO:0004467">
    <property type="term" value="F:long-chain fatty acid-CoA ligase activity"/>
    <property type="evidence" value="ECO:0007669"/>
    <property type="project" value="UniProtKB-EC"/>
</dbReference>
<dbReference type="EC" id="6.2.1.3" evidence="5"/>
<dbReference type="InterPro" id="IPR000873">
    <property type="entry name" value="AMP-dep_synth/lig_dom"/>
</dbReference>
<keyword evidence="2 5" id="KW-0436">Ligase</keyword>
<dbReference type="SUPFAM" id="SSF56801">
    <property type="entry name" value="Acetyl-CoA synthetase-like"/>
    <property type="match status" value="1"/>
</dbReference>
<keyword evidence="6" id="KW-1185">Reference proteome</keyword>
<dbReference type="InterPro" id="IPR020845">
    <property type="entry name" value="AMP-binding_CS"/>
</dbReference>
<dbReference type="PANTHER" id="PTHR43201:SF5">
    <property type="entry name" value="MEDIUM-CHAIN ACYL-COA LIGASE ACSF2, MITOCHONDRIAL"/>
    <property type="match status" value="1"/>
</dbReference>
<proteinExistence type="inferred from homology"/>
<dbReference type="InterPro" id="IPR045851">
    <property type="entry name" value="AMP-bd_C_sf"/>
</dbReference>
<dbReference type="InterPro" id="IPR025110">
    <property type="entry name" value="AMP-bd_C"/>
</dbReference>
<evidence type="ECO:0000259" key="4">
    <source>
        <dbReference type="Pfam" id="PF13193"/>
    </source>
</evidence>
<dbReference type="PANTHER" id="PTHR43201">
    <property type="entry name" value="ACYL-COA SYNTHETASE"/>
    <property type="match status" value="1"/>
</dbReference>
<dbReference type="Pfam" id="PF00501">
    <property type="entry name" value="AMP-binding"/>
    <property type="match status" value="1"/>
</dbReference>
<evidence type="ECO:0000313" key="6">
    <source>
        <dbReference type="Proteomes" id="UP001519295"/>
    </source>
</evidence>
<evidence type="ECO:0000256" key="1">
    <source>
        <dbReference type="ARBA" id="ARBA00006432"/>
    </source>
</evidence>
<evidence type="ECO:0000313" key="5">
    <source>
        <dbReference type="EMBL" id="MBP2370494.1"/>
    </source>
</evidence>
<evidence type="ECO:0000259" key="3">
    <source>
        <dbReference type="Pfam" id="PF00501"/>
    </source>
</evidence>
<sequence length="533" mass="57281">MLTDEVRERNLIQRVNVADSLTRSAAARPEQPAVVDGERSWTYAGLDAWVSRLARGFAGRRYARGDTLALAAGNSAEFLAVYFACARLGVVCVPINLGWRADEVAYVLGHSRARGIVVESQLVDGLAEALRKVPAVADVIVAPGLGAAHATEPADRSWSTLDELEGADGPVEVLVEDRDPLSYLYTSGTTSFPKGVAASHLAITMESFSVALDSGWNAADRFLAMMPMFHTAQLNAFCTPAVLVGATIHVARGFDPESFLDTIERERITQVFGLPMMYRAALEHPSFAGRDLSSLRRAVYAMAPMPEPLIRACMEGYGSDFALLFGQTEMSPCTTLFRPEHQLTHVGAVGTPITGVQLAIMGPEGELLGPGEQGEIVYRGPSTMNGYLDDPEATGAAFRHGWFHSGDVGAVGEGGVLWFADRHKDVIKTGGENVASLEVERAVYTADPGIAEAVVVGLPHARWSEAITAVVVPKPGSSVDPDALVAALKQRLDGFKVPKAVLVVDELPKTSTGKIRKNVLRDRYEGHYQGEER</sequence>
<dbReference type="Gene3D" id="3.40.50.12780">
    <property type="entry name" value="N-terminal domain of ligase-like"/>
    <property type="match status" value="1"/>
</dbReference>
<dbReference type="RefSeq" id="WP_210033803.1">
    <property type="nucleotide sequence ID" value="NZ_JAGINU010000001.1"/>
</dbReference>